<organism evidence="2 3">
    <name type="scientific">Xenorhabdus stockiae</name>
    <dbReference type="NCBI Taxonomy" id="351614"/>
    <lineage>
        <taxon>Bacteria</taxon>
        <taxon>Pseudomonadati</taxon>
        <taxon>Pseudomonadota</taxon>
        <taxon>Gammaproteobacteria</taxon>
        <taxon>Enterobacterales</taxon>
        <taxon>Morganellaceae</taxon>
        <taxon>Xenorhabdus</taxon>
    </lineage>
</organism>
<keyword evidence="3" id="KW-1185">Reference proteome</keyword>
<dbReference type="EMBL" id="NJAJ01000016">
    <property type="protein sequence ID" value="PHM65453.1"/>
    <property type="molecule type" value="Genomic_DNA"/>
</dbReference>
<reference evidence="2 3" key="1">
    <citation type="journal article" date="2017" name="Nat. Microbiol.">
        <title>Natural product diversity associated with the nematode symbionts Photorhabdus and Xenorhabdus.</title>
        <authorList>
            <person name="Tobias N.J."/>
            <person name="Wolff H."/>
            <person name="Djahanschiri B."/>
            <person name="Grundmann F."/>
            <person name="Kronenwerth M."/>
            <person name="Shi Y.M."/>
            <person name="Simonyi S."/>
            <person name="Grun P."/>
            <person name="Shapiro-Ilan D."/>
            <person name="Pidot S.J."/>
            <person name="Stinear T.P."/>
            <person name="Ebersberger I."/>
            <person name="Bode H.B."/>
        </authorList>
    </citation>
    <scope>NUCLEOTIDE SEQUENCE [LARGE SCALE GENOMIC DNA]</scope>
    <source>
        <strain evidence="2 3">DSM 17904</strain>
    </source>
</reference>
<keyword evidence="1" id="KW-0812">Transmembrane</keyword>
<sequence length="76" mass="8939">MTNSAKKDYYYNPKEFRGRNKWHASQHKQKGECKYKIMWFLAGIIVGIVIAILLAIKEPDMINAILRQVHHWLLLG</sequence>
<keyword evidence="1" id="KW-1133">Transmembrane helix</keyword>
<name>A0A2D0KPU3_9GAMM</name>
<dbReference type="RefSeq" id="WP_099124975.1">
    <property type="nucleotide sequence ID" value="NZ_CAWNRH010000068.1"/>
</dbReference>
<accession>A0A2D0KPU3</accession>
<dbReference type="Proteomes" id="UP000222366">
    <property type="component" value="Unassembled WGS sequence"/>
</dbReference>
<comment type="caution">
    <text evidence="2">The sequence shown here is derived from an EMBL/GenBank/DDBJ whole genome shotgun (WGS) entry which is preliminary data.</text>
</comment>
<feature type="transmembrane region" description="Helical" evidence="1">
    <location>
        <begin position="37"/>
        <end position="56"/>
    </location>
</feature>
<evidence type="ECO:0000256" key="1">
    <source>
        <dbReference type="SAM" id="Phobius"/>
    </source>
</evidence>
<dbReference type="AlphaFoldDB" id="A0A2D0KPU3"/>
<keyword evidence="1" id="KW-0472">Membrane</keyword>
<evidence type="ECO:0000313" key="3">
    <source>
        <dbReference type="Proteomes" id="UP000222366"/>
    </source>
</evidence>
<protein>
    <submittedName>
        <fullName evidence="2">Uncharacterized protein</fullName>
    </submittedName>
</protein>
<proteinExistence type="predicted"/>
<evidence type="ECO:0000313" key="2">
    <source>
        <dbReference type="EMBL" id="PHM65453.1"/>
    </source>
</evidence>
<gene>
    <name evidence="2" type="ORF">Xsto_02031</name>
</gene>